<dbReference type="AlphaFoldDB" id="A0A9W6I557"/>
<sequence>MYYLLCHMRGLGRDASQGGRSHTSLIAGEARHAGGGRGRFAGDGHGGRVEESRHARSRERDADDGAAFRAGSGAEDWRPRQRWSASTTAWAKAVGASCGRLWPMPFRVRWS</sequence>
<organism evidence="2 3">
    <name type="scientific">Streptosporangium carneum</name>
    <dbReference type="NCBI Taxonomy" id="47481"/>
    <lineage>
        <taxon>Bacteria</taxon>
        <taxon>Bacillati</taxon>
        <taxon>Actinomycetota</taxon>
        <taxon>Actinomycetes</taxon>
        <taxon>Streptosporangiales</taxon>
        <taxon>Streptosporangiaceae</taxon>
        <taxon>Streptosporangium</taxon>
    </lineage>
</organism>
<name>A0A9W6I557_9ACTN</name>
<feature type="compositionally biased region" description="Low complexity" evidence="1">
    <location>
        <begin position="65"/>
        <end position="74"/>
    </location>
</feature>
<dbReference type="Proteomes" id="UP001143474">
    <property type="component" value="Unassembled WGS sequence"/>
</dbReference>
<accession>A0A9W6I557</accession>
<dbReference type="EMBL" id="BSEV01000015">
    <property type="protein sequence ID" value="GLK12226.1"/>
    <property type="molecule type" value="Genomic_DNA"/>
</dbReference>
<reference evidence="2" key="2">
    <citation type="submission" date="2023-01" db="EMBL/GenBank/DDBJ databases">
        <authorList>
            <person name="Sun Q."/>
            <person name="Evtushenko L."/>
        </authorList>
    </citation>
    <scope>NUCLEOTIDE SEQUENCE</scope>
    <source>
        <strain evidence="2">VKM Ac-2007</strain>
    </source>
</reference>
<reference evidence="2" key="1">
    <citation type="journal article" date="2014" name="Int. J. Syst. Evol. Microbiol.">
        <title>Complete genome sequence of Corynebacterium casei LMG S-19264T (=DSM 44701T), isolated from a smear-ripened cheese.</title>
        <authorList>
            <consortium name="US DOE Joint Genome Institute (JGI-PGF)"/>
            <person name="Walter F."/>
            <person name="Albersmeier A."/>
            <person name="Kalinowski J."/>
            <person name="Ruckert C."/>
        </authorList>
    </citation>
    <scope>NUCLEOTIDE SEQUENCE</scope>
    <source>
        <strain evidence="2">VKM Ac-2007</strain>
    </source>
</reference>
<evidence type="ECO:0000313" key="3">
    <source>
        <dbReference type="Proteomes" id="UP001143474"/>
    </source>
</evidence>
<protein>
    <submittedName>
        <fullName evidence="2">Uncharacterized protein</fullName>
    </submittedName>
</protein>
<proteinExistence type="predicted"/>
<gene>
    <name evidence="2" type="ORF">GCM10017600_56350</name>
</gene>
<evidence type="ECO:0000256" key="1">
    <source>
        <dbReference type="SAM" id="MobiDB-lite"/>
    </source>
</evidence>
<feature type="region of interest" description="Disordered" evidence="1">
    <location>
        <begin position="29"/>
        <end position="80"/>
    </location>
</feature>
<comment type="caution">
    <text evidence="2">The sequence shown here is derived from an EMBL/GenBank/DDBJ whole genome shotgun (WGS) entry which is preliminary data.</text>
</comment>
<keyword evidence="3" id="KW-1185">Reference proteome</keyword>
<feature type="compositionally biased region" description="Basic and acidic residues" evidence="1">
    <location>
        <begin position="40"/>
        <end position="63"/>
    </location>
</feature>
<evidence type="ECO:0000313" key="2">
    <source>
        <dbReference type="EMBL" id="GLK12226.1"/>
    </source>
</evidence>